<dbReference type="GO" id="GO:0003677">
    <property type="term" value="F:DNA binding"/>
    <property type="evidence" value="ECO:0007669"/>
    <property type="project" value="UniProtKB-KW"/>
</dbReference>
<evidence type="ECO:0000259" key="8">
    <source>
        <dbReference type="Pfam" id="PF21338"/>
    </source>
</evidence>
<dbReference type="InterPro" id="IPR014711">
    <property type="entry name" value="TopoI_cat_a-hlx-sub_euk"/>
</dbReference>
<dbReference type="InterPro" id="IPR001631">
    <property type="entry name" value="TopoI"/>
</dbReference>
<evidence type="ECO:0000313" key="10">
    <source>
        <dbReference type="Proteomes" id="UP000253628"/>
    </source>
</evidence>
<evidence type="ECO:0000256" key="4">
    <source>
        <dbReference type="ARBA" id="ARBA00023029"/>
    </source>
</evidence>
<evidence type="ECO:0000256" key="6">
    <source>
        <dbReference type="ARBA" id="ARBA00023235"/>
    </source>
</evidence>
<sequence length="348" mass="39287">MKDGAGNSDPDLVYVSDDGPGIVRERLKNGFRYTDSSGKTITDESTLARIKALAIPPAYEDVWICPSDNGHLQATGRDARGRKQYRYHDQWARIRDADKYQQLYAFGMALPRIRRRVAKDLSKHALCQEKIIASVVRLLDISLIRIGSQAYAHANKSYGLTTLKRRHVAITSDRIRFRFKGKSGVQHDVTVTDARVARIIKRCMDIPGHQLFHYKDSDGTLHAIDSNAVNAYLKEAAQQDFTAKDYRTWAGSVQALAELQRTPSSSESAARRTVVEVIKKVSRHLANTPTICRKCYVHPAILDCYLQGRLPARHAKPSGPRELRADEKRLLEFLRRLPAGHEICSVRD</sequence>
<keyword evidence="6 9" id="KW-0413">Isomerase</keyword>
<comment type="catalytic activity">
    <reaction evidence="1">
        <text>ATP-independent breakage of single-stranded DNA, followed by passage and rejoining.</text>
        <dbReference type="EC" id="5.6.2.1"/>
    </reaction>
</comment>
<dbReference type="SUPFAM" id="SSF56349">
    <property type="entry name" value="DNA breaking-rejoining enzymes"/>
    <property type="match status" value="1"/>
</dbReference>
<protein>
    <recommendedName>
        <fullName evidence="3">DNA topoisomerase</fullName>
        <ecNumber evidence="3">5.6.2.1</ecNumber>
    </recommendedName>
</protein>
<dbReference type="InterPro" id="IPR011010">
    <property type="entry name" value="DNA_brk_join_enz"/>
</dbReference>
<evidence type="ECO:0000256" key="2">
    <source>
        <dbReference type="ARBA" id="ARBA00006645"/>
    </source>
</evidence>
<dbReference type="SUPFAM" id="SSF55869">
    <property type="entry name" value="DNA topoisomerase I domain"/>
    <property type="match status" value="1"/>
</dbReference>
<evidence type="ECO:0000256" key="5">
    <source>
        <dbReference type="ARBA" id="ARBA00023125"/>
    </source>
</evidence>
<dbReference type="GO" id="GO:0006265">
    <property type="term" value="P:DNA topological change"/>
    <property type="evidence" value="ECO:0007669"/>
    <property type="project" value="InterPro"/>
</dbReference>
<dbReference type="Gene3D" id="3.90.15.10">
    <property type="entry name" value="Topoisomerase I, Chain A, domain 3"/>
    <property type="match status" value="1"/>
</dbReference>
<evidence type="ECO:0000256" key="1">
    <source>
        <dbReference type="ARBA" id="ARBA00000213"/>
    </source>
</evidence>
<dbReference type="InterPro" id="IPR013500">
    <property type="entry name" value="TopoI_cat_euk"/>
</dbReference>
<dbReference type="PROSITE" id="PS52038">
    <property type="entry name" value="TOPO_IB_2"/>
    <property type="match status" value="1"/>
</dbReference>
<reference evidence="9 10" key="1">
    <citation type="submission" date="2018-06" db="EMBL/GenBank/DDBJ databases">
        <title>Genomic Encyclopedia of Type Strains, Phase IV (KMG-IV): sequencing the most valuable type-strain genomes for metagenomic binning, comparative biology and taxonomic classification.</title>
        <authorList>
            <person name="Goeker M."/>
        </authorList>
    </citation>
    <scope>NUCLEOTIDE SEQUENCE [LARGE SCALE GENOMIC DNA]</scope>
    <source>
        <strain evidence="9 10">DSM 25520</strain>
    </source>
</reference>
<evidence type="ECO:0000259" key="7">
    <source>
        <dbReference type="Pfam" id="PF01028"/>
    </source>
</evidence>
<feature type="domain" description="DNA topoisomerase IB N-terminal" evidence="8">
    <location>
        <begin position="30"/>
        <end position="78"/>
    </location>
</feature>
<dbReference type="Pfam" id="PF21338">
    <property type="entry name" value="Top1B_N_bact"/>
    <property type="match status" value="1"/>
</dbReference>
<feature type="domain" description="DNA topoisomerase I catalytic core eukaryotic-type" evidence="7">
    <location>
        <begin position="94"/>
        <end position="295"/>
    </location>
</feature>
<dbReference type="EMBL" id="QNRQ01000001">
    <property type="protein sequence ID" value="RBP42985.1"/>
    <property type="molecule type" value="Genomic_DNA"/>
</dbReference>
<dbReference type="GO" id="GO:0003917">
    <property type="term" value="F:DNA topoisomerase type I (single strand cut, ATP-independent) activity"/>
    <property type="evidence" value="ECO:0007669"/>
    <property type="project" value="UniProtKB-EC"/>
</dbReference>
<dbReference type="AlphaFoldDB" id="A0A366HM10"/>
<dbReference type="OrthoDB" id="9778962at2"/>
<dbReference type="InterPro" id="IPR049331">
    <property type="entry name" value="Top1B_N_bact"/>
</dbReference>
<keyword evidence="10" id="KW-1185">Reference proteome</keyword>
<dbReference type="PRINTS" id="PR00416">
    <property type="entry name" value="EUTPISMRASEI"/>
</dbReference>
<comment type="caution">
    <text evidence="9">The sequence shown here is derived from an EMBL/GenBank/DDBJ whole genome shotgun (WGS) entry which is preliminary data.</text>
</comment>
<dbReference type="RefSeq" id="WP_113931301.1">
    <property type="nucleotide sequence ID" value="NZ_JACCEU010000001.1"/>
</dbReference>
<evidence type="ECO:0000256" key="3">
    <source>
        <dbReference type="ARBA" id="ARBA00012891"/>
    </source>
</evidence>
<dbReference type="CDD" id="cd00659">
    <property type="entry name" value="Topo_IB_C"/>
    <property type="match status" value="1"/>
</dbReference>
<comment type="similarity">
    <text evidence="2">Belongs to the type IB topoisomerase family.</text>
</comment>
<keyword evidence="5" id="KW-0238">DNA-binding</keyword>
<organism evidence="9 10">
    <name type="scientific">Eoetvoesiella caeni</name>
    <dbReference type="NCBI Taxonomy" id="645616"/>
    <lineage>
        <taxon>Bacteria</taxon>
        <taxon>Pseudomonadati</taxon>
        <taxon>Pseudomonadota</taxon>
        <taxon>Betaproteobacteria</taxon>
        <taxon>Burkholderiales</taxon>
        <taxon>Alcaligenaceae</taxon>
        <taxon>Eoetvoesiella</taxon>
    </lineage>
</organism>
<proteinExistence type="inferred from homology"/>
<dbReference type="Pfam" id="PF01028">
    <property type="entry name" value="Topoisom_I"/>
    <property type="match status" value="1"/>
</dbReference>
<dbReference type="InterPro" id="IPR035447">
    <property type="entry name" value="DNA_topo_I_N_sf"/>
</dbReference>
<gene>
    <name evidence="9" type="ORF">DFR37_101110</name>
</gene>
<name>A0A366HM10_9BURK</name>
<dbReference type="Gene3D" id="1.10.132.120">
    <property type="match status" value="1"/>
</dbReference>
<accession>A0A366HM10</accession>
<keyword evidence="4" id="KW-0799">Topoisomerase</keyword>
<dbReference type="Proteomes" id="UP000253628">
    <property type="component" value="Unassembled WGS sequence"/>
</dbReference>
<dbReference type="EC" id="5.6.2.1" evidence="3"/>
<evidence type="ECO:0000313" key="9">
    <source>
        <dbReference type="EMBL" id="RBP42985.1"/>
    </source>
</evidence>
<dbReference type="Gene3D" id="3.30.66.10">
    <property type="entry name" value="DNA topoisomerase I domain"/>
    <property type="match status" value="1"/>
</dbReference>